<dbReference type="Proteomes" id="UP000189632">
    <property type="component" value="Chromosome"/>
</dbReference>
<accession>A0A1U9MEY8</accession>
<dbReference type="STRING" id="1686310.BBC0244_002760"/>
<dbReference type="InterPro" id="IPR013833">
    <property type="entry name" value="Cyt_c_oxidase_su3_a-hlx"/>
</dbReference>
<dbReference type="GO" id="GO:0004129">
    <property type="term" value="F:cytochrome-c oxidase activity"/>
    <property type="evidence" value="ECO:0007669"/>
    <property type="project" value="InterPro"/>
</dbReference>
<organism evidence="11 12">
    <name type="scientific">Bartonella choladocola</name>
    <dbReference type="NCBI Taxonomy" id="2750995"/>
    <lineage>
        <taxon>Bacteria</taxon>
        <taxon>Pseudomonadati</taxon>
        <taxon>Pseudomonadota</taxon>
        <taxon>Alphaproteobacteria</taxon>
        <taxon>Hyphomicrobiales</taxon>
        <taxon>Bartonellaceae</taxon>
        <taxon>Bartonella</taxon>
    </lineage>
</organism>
<evidence type="ECO:0000313" key="11">
    <source>
        <dbReference type="EMBL" id="AQT46416.1"/>
    </source>
</evidence>
<name>A0A1U9MEY8_9HYPH</name>
<dbReference type="PANTHER" id="PTHR11403">
    <property type="entry name" value="CYTOCHROME C OXIDASE SUBUNIT III"/>
    <property type="match status" value="1"/>
</dbReference>
<dbReference type="InterPro" id="IPR035973">
    <property type="entry name" value="Cyt_c_oxidase_su3-like_sf"/>
</dbReference>
<keyword evidence="5 9" id="KW-1133">Transmembrane helix</keyword>
<dbReference type="RefSeq" id="WP_077990608.1">
    <property type="nucleotide sequence ID" value="NZ_CAXUOT020000001.1"/>
</dbReference>
<dbReference type="SUPFAM" id="SSF81452">
    <property type="entry name" value="Cytochrome c oxidase subunit III-like"/>
    <property type="match status" value="1"/>
</dbReference>
<dbReference type="CDD" id="cd02863">
    <property type="entry name" value="Ubiquinol_oxidase_III"/>
    <property type="match status" value="1"/>
</dbReference>
<dbReference type="PROSITE" id="PS50253">
    <property type="entry name" value="COX3"/>
    <property type="match status" value="1"/>
</dbReference>
<proteinExistence type="inferred from homology"/>
<dbReference type="EC" id="1.10.3.-" evidence="11"/>
<dbReference type="EMBL" id="CP015625">
    <property type="protein sequence ID" value="AQT46416.1"/>
    <property type="molecule type" value="Genomic_DNA"/>
</dbReference>
<feature type="transmembrane region" description="Helical" evidence="9">
    <location>
        <begin position="96"/>
        <end position="114"/>
    </location>
</feature>
<dbReference type="GO" id="GO:0019646">
    <property type="term" value="P:aerobic electron transport chain"/>
    <property type="evidence" value="ECO:0007669"/>
    <property type="project" value="InterPro"/>
</dbReference>
<comment type="subcellular location">
    <subcellularLocation>
        <location evidence="1 8">Cell membrane</location>
        <topology evidence="1 8">Multi-pass membrane protein</topology>
    </subcellularLocation>
</comment>
<comment type="similarity">
    <text evidence="2 8">Belongs to the cytochrome c oxidase subunit 3 family.</text>
</comment>
<evidence type="ECO:0000256" key="3">
    <source>
        <dbReference type="ARBA" id="ARBA00022475"/>
    </source>
</evidence>
<dbReference type="InterPro" id="IPR024791">
    <property type="entry name" value="Cyt_c/ubiquinol_Oxase_su3"/>
</dbReference>
<dbReference type="Pfam" id="PF00510">
    <property type="entry name" value="COX3"/>
    <property type="match status" value="1"/>
</dbReference>
<evidence type="ECO:0000256" key="8">
    <source>
        <dbReference type="RuleBase" id="RU003376"/>
    </source>
</evidence>
<evidence type="ECO:0000256" key="9">
    <source>
        <dbReference type="SAM" id="Phobius"/>
    </source>
</evidence>
<keyword evidence="6 11" id="KW-0560">Oxidoreductase</keyword>
<evidence type="ECO:0000259" key="10">
    <source>
        <dbReference type="PROSITE" id="PS50253"/>
    </source>
</evidence>
<evidence type="ECO:0000256" key="7">
    <source>
        <dbReference type="ARBA" id="ARBA00023136"/>
    </source>
</evidence>
<feature type="domain" description="Heme-copper oxidase subunit III family profile" evidence="10">
    <location>
        <begin position="1"/>
        <end position="228"/>
    </location>
</feature>
<evidence type="ECO:0000256" key="1">
    <source>
        <dbReference type="ARBA" id="ARBA00004651"/>
    </source>
</evidence>
<dbReference type="InterPro" id="IPR033946">
    <property type="entry name" value="Ubiquinol_oxase_su3_dom"/>
</dbReference>
<keyword evidence="4 8" id="KW-0812">Transmembrane</keyword>
<reference evidence="11 12" key="1">
    <citation type="submission" date="2016-11" db="EMBL/GenBank/DDBJ databases">
        <title>Comparative genomics of Bartonella apis.</title>
        <authorList>
            <person name="Engel P."/>
        </authorList>
    </citation>
    <scope>NUCLEOTIDE SEQUENCE [LARGE SCALE GENOMIC DNA]</scope>
    <source>
        <strain evidence="11 12">BBC0122</strain>
    </source>
</reference>
<dbReference type="GO" id="GO:0005886">
    <property type="term" value="C:plasma membrane"/>
    <property type="evidence" value="ECO:0007669"/>
    <property type="project" value="UniProtKB-SubCell"/>
</dbReference>
<keyword evidence="3" id="KW-1003">Cell membrane</keyword>
<feature type="transmembrane region" description="Helical" evidence="9">
    <location>
        <begin position="62"/>
        <end position="84"/>
    </location>
</feature>
<dbReference type="KEGG" id="bapi:BBC0122_002780"/>
<dbReference type="GO" id="GO:0016491">
    <property type="term" value="F:oxidoreductase activity"/>
    <property type="evidence" value="ECO:0007669"/>
    <property type="project" value="UniProtKB-KW"/>
</dbReference>
<dbReference type="PANTHER" id="PTHR11403:SF2">
    <property type="entry name" value="CYTOCHROME BO(3) UBIQUINOL OXIDASE SUBUNIT 3"/>
    <property type="match status" value="1"/>
</dbReference>
<protein>
    <submittedName>
        <fullName evidence="11">Cytochrome bo3 quinol oxidase subunit 3</fullName>
        <ecNumber evidence="11">1.10.3.-</ecNumber>
    </submittedName>
</protein>
<keyword evidence="12" id="KW-1185">Reference proteome</keyword>
<sequence length="229" mass="25164">MSATAVTTAHAENHHDGSSTMVFGFWVYILSDLILFATLFATFAVFASAYGGGAAGKDFIELPYVLCETALLLFSSITYGMAMVQVHKGNIGGVKTWLAITFILGLAFIGMELNEFHKLLWGVMENGELKSVFFFDPSAYAGVDPETGVRVFGKEVLSAYWSSFFMLVGTHGIHVTTGLIWMALMFVHLGRRGLDSDNKTRLSCLSIFWHFLDIVWVGVFTAVYLLGAL</sequence>
<dbReference type="Gene3D" id="1.20.120.80">
    <property type="entry name" value="Cytochrome c oxidase, subunit III, four-helix bundle"/>
    <property type="match status" value="1"/>
</dbReference>
<gene>
    <name evidence="11" type="ORF">BBC0122_002780</name>
</gene>
<evidence type="ECO:0000256" key="5">
    <source>
        <dbReference type="ARBA" id="ARBA00022989"/>
    </source>
</evidence>
<feature type="transmembrane region" description="Helical" evidence="9">
    <location>
        <begin position="207"/>
        <end position="227"/>
    </location>
</feature>
<evidence type="ECO:0000256" key="4">
    <source>
        <dbReference type="ARBA" id="ARBA00022692"/>
    </source>
</evidence>
<evidence type="ECO:0000256" key="6">
    <source>
        <dbReference type="ARBA" id="ARBA00023002"/>
    </source>
</evidence>
<evidence type="ECO:0000313" key="12">
    <source>
        <dbReference type="Proteomes" id="UP000189632"/>
    </source>
</evidence>
<dbReference type="OrthoDB" id="9810850at2"/>
<evidence type="ECO:0000256" key="2">
    <source>
        <dbReference type="ARBA" id="ARBA00010581"/>
    </source>
</evidence>
<dbReference type="InterPro" id="IPR000298">
    <property type="entry name" value="Cyt_c_oxidase-like_su3"/>
</dbReference>
<dbReference type="AlphaFoldDB" id="A0A1U9MEY8"/>
<feature type="transmembrane region" description="Helical" evidence="9">
    <location>
        <begin position="25"/>
        <end position="50"/>
    </location>
</feature>
<feature type="transmembrane region" description="Helical" evidence="9">
    <location>
        <begin position="164"/>
        <end position="187"/>
    </location>
</feature>
<keyword evidence="7 9" id="KW-0472">Membrane</keyword>